<evidence type="ECO:0000313" key="4">
    <source>
        <dbReference type="Proteomes" id="UP000509782"/>
    </source>
</evidence>
<evidence type="ECO:0000313" key="3">
    <source>
        <dbReference type="EMBL" id="QKQ45520.1"/>
    </source>
</evidence>
<organism evidence="3 4">
    <name type="scientific">Achromobacter denitrificans</name>
    <name type="common">Alcaligenes denitrificans</name>
    <dbReference type="NCBI Taxonomy" id="32002"/>
    <lineage>
        <taxon>Bacteria</taxon>
        <taxon>Pseudomonadati</taxon>
        <taxon>Pseudomonadota</taxon>
        <taxon>Betaproteobacteria</taxon>
        <taxon>Burkholderiales</taxon>
        <taxon>Alcaligenaceae</taxon>
        <taxon>Achromobacter</taxon>
    </lineage>
</organism>
<dbReference type="RefSeq" id="WP_088146439.1">
    <property type="nucleotide sequence ID" value="NZ_CADIKP010000009.1"/>
</dbReference>
<evidence type="ECO:0000256" key="2">
    <source>
        <dbReference type="SAM" id="Phobius"/>
    </source>
</evidence>
<keyword evidence="2" id="KW-1133">Transmembrane helix</keyword>
<keyword evidence="2" id="KW-0472">Membrane</keyword>
<protein>
    <submittedName>
        <fullName evidence="3">Low affinity iron permease family protein</fullName>
    </submittedName>
</protein>
<dbReference type="Proteomes" id="UP000509782">
    <property type="component" value="Chromosome"/>
</dbReference>
<gene>
    <name evidence="3" type="ORF">FOC81_01860</name>
</gene>
<keyword evidence="2" id="KW-0812">Transmembrane</keyword>
<dbReference type="Pfam" id="PF04120">
    <property type="entry name" value="Iron_permease"/>
    <property type="match status" value="1"/>
</dbReference>
<feature type="region of interest" description="Disordered" evidence="1">
    <location>
        <begin position="140"/>
        <end position="194"/>
    </location>
</feature>
<sequence length="194" mass="21220">MRTFSARRAERRRRPLARLATAFDHFAAAFTAWAGSSIAFGLAVAVVVVWALTGPIAGYSENWQLVINTGTTIVTFLMVFLIQQSQNKNDRALHLKIDDLLIALKDADENLVDAERLDEDRLVALATALTAHAKRIARDKRRRLADEGKRVPGDASAEQAGRAPRGKARPPRASGTGGRLRAKRRVGAGLKGMR</sequence>
<evidence type="ECO:0000256" key="1">
    <source>
        <dbReference type="SAM" id="MobiDB-lite"/>
    </source>
</evidence>
<dbReference type="STRING" id="32002.BVK87_12290"/>
<dbReference type="EMBL" id="CP054569">
    <property type="protein sequence ID" value="QKQ45520.1"/>
    <property type="molecule type" value="Genomic_DNA"/>
</dbReference>
<feature type="transmembrane region" description="Helical" evidence="2">
    <location>
        <begin position="63"/>
        <end position="82"/>
    </location>
</feature>
<feature type="transmembrane region" description="Helical" evidence="2">
    <location>
        <begin position="21"/>
        <end position="51"/>
    </location>
</feature>
<accession>A0A427WTS1</accession>
<dbReference type="GO" id="GO:0055085">
    <property type="term" value="P:transmembrane transport"/>
    <property type="evidence" value="ECO:0007669"/>
    <property type="project" value="InterPro"/>
</dbReference>
<reference evidence="3 4" key="1">
    <citation type="submission" date="2020-05" db="EMBL/GenBank/DDBJ databases">
        <title>FDA dAtabase for Regulatory Grade micrObial Sequences (FDA-ARGOS): Supporting development and validation of Infectious Disease Dx tests.</title>
        <authorList>
            <person name="Sproer C."/>
            <person name="Gronow S."/>
            <person name="Severitt S."/>
            <person name="Schroder I."/>
            <person name="Tallon L."/>
            <person name="Sadzewicz L."/>
            <person name="Zhao X."/>
            <person name="Vavikolanu K."/>
            <person name="Mehta A."/>
            <person name="Aluvathingal J."/>
            <person name="Nadendla S."/>
            <person name="Myers T."/>
            <person name="Yan Y."/>
            <person name="Sichtig H."/>
        </authorList>
    </citation>
    <scope>NUCLEOTIDE SEQUENCE [LARGE SCALE GENOMIC DNA]</scope>
    <source>
        <strain evidence="3 4">FDAARGOS_787</strain>
    </source>
</reference>
<name>A0A427WTS1_ACHDE</name>
<dbReference type="OrthoDB" id="119761at2"/>
<dbReference type="InterPro" id="IPR007251">
    <property type="entry name" value="Iron_permease_Fet4"/>
</dbReference>
<proteinExistence type="predicted"/>
<dbReference type="AlphaFoldDB" id="A0A427WTS1"/>